<reference evidence="2 3" key="1">
    <citation type="submission" date="2013-03" db="EMBL/GenBank/DDBJ databases">
        <title>Salinisphaera dokdonensis CL-ES53 Genome Sequencing.</title>
        <authorList>
            <person name="Li C."/>
            <person name="Lai Q."/>
            <person name="Shao Z."/>
        </authorList>
    </citation>
    <scope>NUCLEOTIDE SEQUENCE [LARGE SCALE GENOMIC DNA]</scope>
    <source>
        <strain evidence="2 3">CL-ES53</strain>
    </source>
</reference>
<dbReference type="PANTHER" id="PTHR37315:SF1">
    <property type="entry name" value="UPF0311 PROTEIN BLR7842"/>
    <property type="match status" value="1"/>
</dbReference>
<dbReference type="Pfam" id="PF11578">
    <property type="entry name" value="DUF3237"/>
    <property type="match status" value="1"/>
</dbReference>
<proteinExistence type="inferred from homology"/>
<dbReference type="HAMAP" id="MF_00775">
    <property type="entry name" value="UPF0311"/>
    <property type="match status" value="1"/>
</dbReference>
<dbReference type="PANTHER" id="PTHR37315">
    <property type="entry name" value="UPF0311 PROTEIN BLR7842"/>
    <property type="match status" value="1"/>
</dbReference>
<name>A0ABV2B0W6_9GAMM</name>
<organism evidence="2 3">
    <name type="scientific">Salinisphaera dokdonensis CL-ES53</name>
    <dbReference type="NCBI Taxonomy" id="1304272"/>
    <lineage>
        <taxon>Bacteria</taxon>
        <taxon>Pseudomonadati</taxon>
        <taxon>Pseudomonadota</taxon>
        <taxon>Gammaproteobacteria</taxon>
        <taxon>Salinisphaerales</taxon>
        <taxon>Salinisphaeraceae</taxon>
        <taxon>Salinisphaera</taxon>
    </lineage>
</organism>
<protein>
    <recommendedName>
        <fullName evidence="1">UPF0311 protein SADO_09809</fullName>
    </recommendedName>
</protein>
<keyword evidence="3" id="KW-1185">Reference proteome</keyword>
<comment type="caution">
    <text evidence="2">The sequence shown here is derived from an EMBL/GenBank/DDBJ whole genome shotgun (WGS) entry which is preliminary data.</text>
</comment>
<dbReference type="Proteomes" id="UP001460888">
    <property type="component" value="Unassembled WGS sequence"/>
</dbReference>
<comment type="similarity">
    <text evidence="1">Belongs to the UPF0311 family.</text>
</comment>
<dbReference type="EMBL" id="APND01000003">
    <property type="protein sequence ID" value="MES1929542.1"/>
    <property type="molecule type" value="Genomic_DNA"/>
</dbReference>
<dbReference type="Gene3D" id="2.40.160.20">
    <property type="match status" value="1"/>
</dbReference>
<dbReference type="InterPro" id="IPR020915">
    <property type="entry name" value="UPF0311"/>
</dbReference>
<gene>
    <name evidence="2" type="ORF">SADO_09809</name>
</gene>
<accession>A0ABV2B0W6</accession>
<evidence type="ECO:0000256" key="1">
    <source>
        <dbReference type="HAMAP-Rule" id="MF_00775"/>
    </source>
</evidence>
<sequence>MSATQEYRSPALDFVMRLEVEVGPVIEIGPTRDGLRRIIPITGGRFNGPQLSGRVLAGGGDWQTIRTDGVTDLRAMYAIETDAGARIEIDNRGYRHGPKTVLERIAAGEVVAPNSYYFQTAPVFITAEPALDWLNRTIFVGSAQRFKAGVVVDVFAVRPHGFRIE</sequence>
<dbReference type="RefSeq" id="WP_353111052.1">
    <property type="nucleotide sequence ID" value="NZ_APND01000003.1"/>
</dbReference>
<evidence type="ECO:0000313" key="3">
    <source>
        <dbReference type="Proteomes" id="UP001460888"/>
    </source>
</evidence>
<evidence type="ECO:0000313" key="2">
    <source>
        <dbReference type="EMBL" id="MES1929542.1"/>
    </source>
</evidence>